<evidence type="ECO:0000256" key="1">
    <source>
        <dbReference type="SAM" id="MobiDB-lite"/>
    </source>
</evidence>
<evidence type="ECO:0000313" key="3">
    <source>
        <dbReference type="Proteomes" id="UP000789901"/>
    </source>
</evidence>
<feature type="non-terminal residue" evidence="2">
    <location>
        <position position="1"/>
    </location>
</feature>
<sequence>TQYKLTTPDQRRLKNGDTNDAPNAIALMVAPKAMTTKLRKK</sequence>
<name>A0ABN7W4N8_GIGMA</name>
<comment type="caution">
    <text evidence="2">The sequence shown here is derived from an EMBL/GenBank/DDBJ whole genome shotgun (WGS) entry which is preliminary data.</text>
</comment>
<dbReference type="EMBL" id="CAJVQB010030643">
    <property type="protein sequence ID" value="CAG8815839.1"/>
    <property type="molecule type" value="Genomic_DNA"/>
</dbReference>
<dbReference type="Proteomes" id="UP000789901">
    <property type="component" value="Unassembled WGS sequence"/>
</dbReference>
<proteinExistence type="predicted"/>
<accession>A0ABN7W4N8</accession>
<organism evidence="2 3">
    <name type="scientific">Gigaspora margarita</name>
    <dbReference type="NCBI Taxonomy" id="4874"/>
    <lineage>
        <taxon>Eukaryota</taxon>
        <taxon>Fungi</taxon>
        <taxon>Fungi incertae sedis</taxon>
        <taxon>Mucoromycota</taxon>
        <taxon>Glomeromycotina</taxon>
        <taxon>Glomeromycetes</taxon>
        <taxon>Diversisporales</taxon>
        <taxon>Gigasporaceae</taxon>
        <taxon>Gigaspora</taxon>
    </lineage>
</organism>
<reference evidence="2 3" key="1">
    <citation type="submission" date="2021-06" db="EMBL/GenBank/DDBJ databases">
        <authorList>
            <person name="Kallberg Y."/>
            <person name="Tangrot J."/>
            <person name="Rosling A."/>
        </authorList>
    </citation>
    <scope>NUCLEOTIDE SEQUENCE [LARGE SCALE GENOMIC DNA]</scope>
    <source>
        <strain evidence="2 3">120-4 pot B 10/14</strain>
    </source>
</reference>
<protein>
    <submittedName>
        <fullName evidence="2">14960_t:CDS:1</fullName>
    </submittedName>
</protein>
<keyword evidence="3" id="KW-1185">Reference proteome</keyword>
<gene>
    <name evidence="2" type="ORF">GMARGA_LOCUS26386</name>
</gene>
<feature type="region of interest" description="Disordered" evidence="1">
    <location>
        <begin position="1"/>
        <end position="20"/>
    </location>
</feature>
<evidence type="ECO:0000313" key="2">
    <source>
        <dbReference type="EMBL" id="CAG8815839.1"/>
    </source>
</evidence>